<dbReference type="AlphaFoldDB" id="A0A7C9LW13"/>
<evidence type="ECO:0008006" key="3">
    <source>
        <dbReference type="Google" id="ProtNLM"/>
    </source>
</evidence>
<dbReference type="SUPFAM" id="SSF53756">
    <property type="entry name" value="UDP-Glycosyltransferase/glycogen phosphorylase"/>
    <property type="match status" value="1"/>
</dbReference>
<dbReference type="Proteomes" id="UP000480122">
    <property type="component" value="Unassembled WGS sequence"/>
</dbReference>
<gene>
    <name evidence="1" type="ORF">GLX25_02450</name>
</gene>
<keyword evidence="2" id="KW-1185">Reference proteome</keyword>
<evidence type="ECO:0000313" key="1">
    <source>
        <dbReference type="EMBL" id="MUN05977.1"/>
    </source>
</evidence>
<proteinExistence type="predicted"/>
<comment type="caution">
    <text evidence="1">The sequence shown here is derived from an EMBL/GenBank/DDBJ whole genome shotgun (WGS) entry which is preliminary data.</text>
</comment>
<dbReference type="InterPro" id="IPR029044">
    <property type="entry name" value="Nucleotide-diphossugar_trans"/>
</dbReference>
<accession>A0A7C9LW13</accession>
<reference evidence="1 2" key="1">
    <citation type="submission" date="2019-11" db="EMBL/GenBank/DDBJ databases">
        <title>Agromyces kandeliae sp. nov., isolated from mangrove soil.</title>
        <authorList>
            <person name="Wang R."/>
        </authorList>
    </citation>
    <scope>NUCLEOTIDE SEQUENCE [LARGE SCALE GENOMIC DNA]</scope>
    <source>
        <strain evidence="1 2">JCM 11431</strain>
    </source>
</reference>
<dbReference type="EMBL" id="WODA01000003">
    <property type="protein sequence ID" value="MUN05977.1"/>
    <property type="molecule type" value="Genomic_DNA"/>
</dbReference>
<dbReference type="Gene3D" id="3.90.550.10">
    <property type="entry name" value="Spore Coat Polysaccharide Biosynthesis Protein SpsA, Chain A"/>
    <property type="match status" value="1"/>
</dbReference>
<name>A0A7C9LW13_9MICO</name>
<organism evidence="1 2">
    <name type="scientific">Agromyces luteolus</name>
    <dbReference type="NCBI Taxonomy" id="88373"/>
    <lineage>
        <taxon>Bacteria</taxon>
        <taxon>Bacillati</taxon>
        <taxon>Actinomycetota</taxon>
        <taxon>Actinomycetes</taxon>
        <taxon>Micrococcales</taxon>
        <taxon>Microbacteriaceae</taxon>
        <taxon>Agromyces</taxon>
    </lineage>
</organism>
<dbReference type="RefSeq" id="WP_155840630.1">
    <property type="nucleotide sequence ID" value="NZ_BAAAIA010000003.1"/>
</dbReference>
<evidence type="ECO:0000313" key="2">
    <source>
        <dbReference type="Proteomes" id="UP000480122"/>
    </source>
</evidence>
<dbReference type="SUPFAM" id="SSF53448">
    <property type="entry name" value="Nucleotide-diphospho-sugar transferases"/>
    <property type="match status" value="1"/>
</dbReference>
<sequence>MPRILITTNHLREIRGSELVTLELAEEFLLRGWHVDVYTNLFLPPMADRFAALAQTGDLRVADDPYDDFGIDYDLVWVQHSLLPPSVIRRLAERDARAAVVWHHMSAMVEIELPVLADIEDAFTDIESYVSQRTMELHREFGITTPGMLFPNPVPRRFTEYAVEPPRAAAPDDGPHRIAVISNHPPQEVLEAAALLEGAGVLVDVIGETTEVRDVTPELIASYDGVITIGKTVQYALSVGVPAYVYDHFGGDGWLDADSFEREALTNFSGRATRRRLEGAEIAREVRSGHAAAQRFVRDRLESHRERFALRRHVDDLLAHPAVARPPAKHLSPAESRRWLAHTELVRGMYRTTEYLRDEVARLTIAHAEATTPDEPSPVPEEVADGSVHVLIAATGDASRSARATASVRQQRLRPDHVTTFEAGEPGASGGRLHDVDRFNDLASTVPAEFIAIQDGTGSWHPEFLGAAVAHLALHPEQSAVVARTALTVERTLNGHRIEHEHRSARPAVGSHRETIDVSDQLVENRTPFAAMVFRRSAAVAAGMLDADLRHAADWDFGLRLLHVGPIGVLDASSTLVTLHTHDLAAEAANLGRARTELAAKAMRLDGERRLMYSAVLTSQAATANITRSGDLVGRFDELSRALHAHGADAVGLELRVRRFLRALPARMARRMPSTRGARR</sequence>
<dbReference type="OrthoDB" id="9179784at2"/>
<protein>
    <recommendedName>
        <fullName evidence="3">Glycosyltransferase</fullName>
    </recommendedName>
</protein>